<dbReference type="SUPFAM" id="SSF56796">
    <property type="entry name" value="Dehydroquinate synthase-like"/>
    <property type="match status" value="1"/>
</dbReference>
<evidence type="ECO:0000313" key="5">
    <source>
        <dbReference type="EMBL" id="MBP2184865.1"/>
    </source>
</evidence>
<organism evidence="5 6">
    <name type="scientific">Amycolatopsis magusensis</name>
    <dbReference type="NCBI Taxonomy" id="882444"/>
    <lineage>
        <taxon>Bacteria</taxon>
        <taxon>Bacillati</taxon>
        <taxon>Actinomycetota</taxon>
        <taxon>Actinomycetes</taxon>
        <taxon>Pseudonocardiales</taxon>
        <taxon>Pseudonocardiaceae</taxon>
        <taxon>Amycolatopsis</taxon>
    </lineage>
</organism>
<evidence type="ECO:0000256" key="2">
    <source>
        <dbReference type="ARBA" id="ARBA00023002"/>
    </source>
</evidence>
<evidence type="ECO:0000256" key="1">
    <source>
        <dbReference type="ARBA" id="ARBA00007358"/>
    </source>
</evidence>
<gene>
    <name evidence="5" type="ORF">JOM49_006391</name>
</gene>
<dbReference type="Proteomes" id="UP000741013">
    <property type="component" value="Unassembled WGS sequence"/>
</dbReference>
<dbReference type="Gene3D" id="3.40.50.1970">
    <property type="match status" value="1"/>
</dbReference>
<dbReference type="InterPro" id="IPR039697">
    <property type="entry name" value="Alcohol_dehydrogenase_Fe"/>
</dbReference>
<name>A0ABS4Q136_9PSEU</name>
<protein>
    <submittedName>
        <fullName evidence="5">Alcohol dehydrogenase class IV</fullName>
    </submittedName>
</protein>
<keyword evidence="6" id="KW-1185">Reference proteome</keyword>
<dbReference type="PANTHER" id="PTHR11496:SF102">
    <property type="entry name" value="ALCOHOL DEHYDROGENASE 4"/>
    <property type="match status" value="1"/>
</dbReference>
<dbReference type="Pfam" id="PF25137">
    <property type="entry name" value="ADH_Fe_C"/>
    <property type="match status" value="1"/>
</dbReference>
<dbReference type="CDD" id="cd08551">
    <property type="entry name" value="Fe-ADH"/>
    <property type="match status" value="1"/>
</dbReference>
<accession>A0ABS4Q136</accession>
<feature type="domain" description="Alcohol dehydrogenase iron-type/glycerol dehydrogenase GldA" evidence="3">
    <location>
        <begin position="10"/>
        <end position="175"/>
    </location>
</feature>
<evidence type="ECO:0000313" key="6">
    <source>
        <dbReference type="Proteomes" id="UP000741013"/>
    </source>
</evidence>
<feature type="domain" description="Fe-containing alcohol dehydrogenase-like C-terminal" evidence="4">
    <location>
        <begin position="186"/>
        <end position="372"/>
    </location>
</feature>
<proteinExistence type="inferred from homology"/>
<dbReference type="RefSeq" id="WP_209667823.1">
    <property type="nucleotide sequence ID" value="NZ_JAGGMS010000001.1"/>
</dbReference>
<dbReference type="PANTHER" id="PTHR11496">
    <property type="entry name" value="ALCOHOL DEHYDROGENASE"/>
    <property type="match status" value="1"/>
</dbReference>
<dbReference type="InterPro" id="IPR001670">
    <property type="entry name" value="ADH_Fe/GldA"/>
</dbReference>
<dbReference type="Gene3D" id="1.20.1090.10">
    <property type="entry name" value="Dehydroquinate synthase-like - alpha domain"/>
    <property type="match status" value="1"/>
</dbReference>
<comment type="caution">
    <text evidence="5">The sequence shown here is derived from an EMBL/GenBank/DDBJ whole genome shotgun (WGS) entry which is preliminary data.</text>
</comment>
<dbReference type="Pfam" id="PF00465">
    <property type="entry name" value="Fe-ADH"/>
    <property type="match status" value="1"/>
</dbReference>
<keyword evidence="2" id="KW-0560">Oxidoreductase</keyword>
<dbReference type="InterPro" id="IPR056798">
    <property type="entry name" value="ADH_Fe_C"/>
</dbReference>
<reference evidence="5 6" key="1">
    <citation type="submission" date="2021-03" db="EMBL/GenBank/DDBJ databases">
        <title>Sequencing the genomes of 1000 actinobacteria strains.</title>
        <authorList>
            <person name="Klenk H.-P."/>
        </authorList>
    </citation>
    <scope>NUCLEOTIDE SEQUENCE [LARGE SCALE GENOMIC DNA]</scope>
    <source>
        <strain evidence="5 6">DSM 45510</strain>
    </source>
</reference>
<evidence type="ECO:0000259" key="4">
    <source>
        <dbReference type="Pfam" id="PF25137"/>
    </source>
</evidence>
<evidence type="ECO:0000259" key="3">
    <source>
        <dbReference type="Pfam" id="PF00465"/>
    </source>
</evidence>
<comment type="similarity">
    <text evidence="1">Belongs to the iron-containing alcohol dehydrogenase family.</text>
</comment>
<sequence>MSDFFHLVPQIHYGRGAARLAGAALAGLGVRHVLVVSDPGVVAAGVLEPVLDSLRTAGVAATVFSGVRTNPSEVEVAAAAKAYQDNGCDGFLGAGGGSALDVAKSAAVVVSHGGSIVDFEDGARPVTEPTPPLVQVPTTSGTGSEAVAGAIITDSRRVFKMHVVATGAQVALCDPELTLTLPPGATAAAGIDALAHAIGAYVSAERQPLADAMALYAVSTISRALPEVVADGSDIGARERMMTGSLSAGISMKGGGAVDHAFAHAVNAMFDVHHGVGVALFLADGMEFNLPHLPERFAALAGALGAGDSGEDGIQAVRELVAGLPIPSLAKLGVTESHVPDLVTKMMADEFHLSLNPVPVSKEDAAELFTAAVRRGGA</sequence>
<dbReference type="EMBL" id="JAGGMS010000001">
    <property type="protein sequence ID" value="MBP2184865.1"/>
    <property type="molecule type" value="Genomic_DNA"/>
</dbReference>